<dbReference type="InterPro" id="IPR036259">
    <property type="entry name" value="MFS_trans_sf"/>
</dbReference>
<sequence>MEKLRKEGAVLGIYLGLLVVVLTILPMYYYVSSKSFWTITAGSVITSFLLPLIVAIWFAFILRRKVGGYWSFRQAVTGIFMMLLVASVISTASGFIFEKFIEPDMREQYMRNMQNNTIEFMENAGVGAEQIDEQMAKLDEQIEAAANSTPLDTLKGFAVYIIVAFVLAMIFALISKRERPIFNRIENNEIG</sequence>
<accession>A0A1H7XIH7</accession>
<dbReference type="Proteomes" id="UP000199421">
    <property type="component" value="Unassembled WGS sequence"/>
</dbReference>
<keyword evidence="3" id="KW-1185">Reference proteome</keyword>
<reference evidence="3" key="1">
    <citation type="submission" date="2016-10" db="EMBL/GenBank/DDBJ databases">
        <authorList>
            <person name="Varghese N."/>
            <person name="Submissions S."/>
        </authorList>
    </citation>
    <scope>NUCLEOTIDE SEQUENCE [LARGE SCALE GENOMIC DNA]</scope>
    <source>
        <strain evidence="3">DSM 18733</strain>
    </source>
</reference>
<name>A0A1H7XIH7_OLID1</name>
<proteinExistence type="predicted"/>
<dbReference type="RefSeq" id="WP_093330561.1">
    <property type="nucleotide sequence ID" value="NZ_FOAF01000010.1"/>
</dbReference>
<evidence type="ECO:0000313" key="2">
    <source>
        <dbReference type="EMBL" id="SEM33580.1"/>
    </source>
</evidence>
<dbReference type="EMBL" id="FOAF01000010">
    <property type="protein sequence ID" value="SEM33580.1"/>
    <property type="molecule type" value="Genomic_DNA"/>
</dbReference>
<evidence type="ECO:0000313" key="3">
    <source>
        <dbReference type="Proteomes" id="UP000199421"/>
    </source>
</evidence>
<feature type="transmembrane region" description="Helical" evidence="1">
    <location>
        <begin position="37"/>
        <end position="62"/>
    </location>
</feature>
<organism evidence="2 3">
    <name type="scientific">Olivibacter domesticus</name>
    <name type="common">Pseudosphingobacterium domesticum</name>
    <dbReference type="NCBI Taxonomy" id="407022"/>
    <lineage>
        <taxon>Bacteria</taxon>
        <taxon>Pseudomonadati</taxon>
        <taxon>Bacteroidota</taxon>
        <taxon>Sphingobacteriia</taxon>
        <taxon>Sphingobacteriales</taxon>
        <taxon>Sphingobacteriaceae</taxon>
        <taxon>Olivibacter</taxon>
    </lineage>
</organism>
<keyword evidence="1" id="KW-0472">Membrane</keyword>
<evidence type="ECO:0008006" key="4">
    <source>
        <dbReference type="Google" id="ProtNLM"/>
    </source>
</evidence>
<dbReference type="OrthoDB" id="660361at2"/>
<dbReference type="InterPro" id="IPR025250">
    <property type="entry name" value="DUF4199"/>
</dbReference>
<keyword evidence="1" id="KW-1133">Transmembrane helix</keyword>
<feature type="transmembrane region" description="Helical" evidence="1">
    <location>
        <begin position="12"/>
        <end position="31"/>
    </location>
</feature>
<dbReference type="AlphaFoldDB" id="A0A1H7XIH7"/>
<keyword evidence="1" id="KW-0812">Transmembrane</keyword>
<feature type="transmembrane region" description="Helical" evidence="1">
    <location>
        <begin position="157"/>
        <end position="174"/>
    </location>
</feature>
<evidence type="ECO:0000256" key="1">
    <source>
        <dbReference type="SAM" id="Phobius"/>
    </source>
</evidence>
<dbReference type="SUPFAM" id="SSF103473">
    <property type="entry name" value="MFS general substrate transporter"/>
    <property type="match status" value="1"/>
</dbReference>
<dbReference type="Pfam" id="PF13858">
    <property type="entry name" value="DUF4199"/>
    <property type="match status" value="1"/>
</dbReference>
<dbReference type="STRING" id="407022.SAMN05661044_04913"/>
<feature type="transmembrane region" description="Helical" evidence="1">
    <location>
        <begin position="74"/>
        <end position="97"/>
    </location>
</feature>
<protein>
    <recommendedName>
        <fullName evidence="4">DUF4199 domain-containing protein</fullName>
    </recommendedName>
</protein>
<gene>
    <name evidence="2" type="ORF">SAMN05661044_04913</name>
</gene>